<sequence>MGKCFKCLQLGHQARECSFVCRNKINTGCGGSHHSLICPQLWVTTDQRINNAAQLVAQNSPSTGSNRTNLGRGLGNSFSASNSSQPPVSTNLVSSQFTPLFSKPADLSASPVSKQTLLSPTNALLAQKYVYKESLKDLEIEKEEALRTVLKCKRVEVYNPQNPEVTTTALLAFDDGSESSFASNNITNS</sequence>
<evidence type="ECO:0000256" key="2">
    <source>
        <dbReference type="SAM" id="MobiDB-lite"/>
    </source>
</evidence>
<protein>
    <submittedName>
        <fullName evidence="5">CCHC-type domain-containing protein</fullName>
    </submittedName>
</protein>
<proteinExistence type="predicted"/>
<keyword evidence="1" id="KW-0863">Zinc-finger</keyword>
<evidence type="ECO:0000259" key="3">
    <source>
        <dbReference type="PROSITE" id="PS50158"/>
    </source>
</evidence>
<feature type="compositionally biased region" description="Polar residues" evidence="2">
    <location>
        <begin position="56"/>
        <end position="69"/>
    </location>
</feature>
<evidence type="ECO:0000313" key="5">
    <source>
        <dbReference type="WBParaSite" id="jg6483"/>
    </source>
</evidence>
<dbReference type="GO" id="GO:0003676">
    <property type="term" value="F:nucleic acid binding"/>
    <property type="evidence" value="ECO:0007669"/>
    <property type="project" value="InterPro"/>
</dbReference>
<organism evidence="4 5">
    <name type="scientific">Ditylenchus dipsaci</name>
    <dbReference type="NCBI Taxonomy" id="166011"/>
    <lineage>
        <taxon>Eukaryota</taxon>
        <taxon>Metazoa</taxon>
        <taxon>Ecdysozoa</taxon>
        <taxon>Nematoda</taxon>
        <taxon>Chromadorea</taxon>
        <taxon>Rhabditida</taxon>
        <taxon>Tylenchina</taxon>
        <taxon>Tylenchomorpha</taxon>
        <taxon>Sphaerularioidea</taxon>
        <taxon>Anguinidae</taxon>
        <taxon>Anguininae</taxon>
        <taxon>Ditylenchus</taxon>
    </lineage>
</organism>
<dbReference type="PROSITE" id="PS50158">
    <property type="entry name" value="ZF_CCHC"/>
    <property type="match status" value="1"/>
</dbReference>
<keyword evidence="1" id="KW-0862">Zinc</keyword>
<reference evidence="5" key="1">
    <citation type="submission" date="2022-11" db="UniProtKB">
        <authorList>
            <consortium name="WormBaseParasite"/>
        </authorList>
    </citation>
    <scope>IDENTIFICATION</scope>
</reference>
<accession>A0A915EKZ5</accession>
<dbReference type="Pfam" id="PF00098">
    <property type="entry name" value="zf-CCHC"/>
    <property type="match status" value="1"/>
</dbReference>
<dbReference type="InterPro" id="IPR001878">
    <property type="entry name" value="Znf_CCHC"/>
</dbReference>
<dbReference type="AlphaFoldDB" id="A0A915EKZ5"/>
<evidence type="ECO:0000313" key="4">
    <source>
        <dbReference type="Proteomes" id="UP000887574"/>
    </source>
</evidence>
<dbReference type="WBParaSite" id="jg6483">
    <property type="protein sequence ID" value="jg6483"/>
    <property type="gene ID" value="jg6483"/>
</dbReference>
<keyword evidence="4" id="KW-1185">Reference proteome</keyword>
<feature type="compositionally biased region" description="Polar residues" evidence="2">
    <location>
        <begin position="76"/>
        <end position="91"/>
    </location>
</feature>
<dbReference type="Proteomes" id="UP000887574">
    <property type="component" value="Unplaced"/>
</dbReference>
<feature type="domain" description="CCHC-type" evidence="3">
    <location>
        <begin position="3"/>
        <end position="17"/>
    </location>
</feature>
<feature type="region of interest" description="Disordered" evidence="2">
    <location>
        <begin position="56"/>
        <end position="91"/>
    </location>
</feature>
<name>A0A915EKZ5_9BILA</name>
<dbReference type="GO" id="GO:0008270">
    <property type="term" value="F:zinc ion binding"/>
    <property type="evidence" value="ECO:0007669"/>
    <property type="project" value="UniProtKB-KW"/>
</dbReference>
<keyword evidence="1" id="KW-0479">Metal-binding</keyword>
<evidence type="ECO:0000256" key="1">
    <source>
        <dbReference type="PROSITE-ProRule" id="PRU00047"/>
    </source>
</evidence>